<dbReference type="Proteomes" id="UP000001631">
    <property type="component" value="Unassembled WGS sequence"/>
</dbReference>
<evidence type="ECO:0000256" key="10">
    <source>
        <dbReference type="ARBA" id="ARBA00022777"/>
    </source>
</evidence>
<evidence type="ECO:0000256" key="6">
    <source>
        <dbReference type="ARBA" id="ARBA00019973"/>
    </source>
</evidence>
<evidence type="ECO:0000313" key="19">
    <source>
        <dbReference type="Proteomes" id="UP000001631"/>
    </source>
</evidence>
<evidence type="ECO:0000256" key="13">
    <source>
        <dbReference type="ARBA" id="ARBA00030980"/>
    </source>
</evidence>
<dbReference type="InterPro" id="IPR051175">
    <property type="entry name" value="CLK_kinases"/>
</dbReference>
<dbReference type="Gene3D" id="3.30.200.20">
    <property type="entry name" value="Phosphorylase Kinase, domain 1"/>
    <property type="match status" value="1"/>
</dbReference>
<dbReference type="VEuPathDB" id="FungiDB:I7I50_11880"/>
<evidence type="ECO:0000256" key="11">
    <source>
        <dbReference type="ARBA" id="ARBA00022840"/>
    </source>
</evidence>
<dbReference type="STRING" id="447093.C0NMT5"/>
<dbReference type="EMBL" id="GG663367">
    <property type="protein sequence ID" value="EEH07183.1"/>
    <property type="molecule type" value="Genomic_DNA"/>
</dbReference>
<dbReference type="GO" id="GO:0043484">
    <property type="term" value="P:regulation of RNA splicing"/>
    <property type="evidence" value="ECO:0007669"/>
    <property type="project" value="TreeGrafter"/>
</dbReference>
<dbReference type="PANTHER" id="PTHR45646">
    <property type="entry name" value="SERINE/THREONINE-PROTEIN KINASE DOA-RELATED"/>
    <property type="match status" value="1"/>
</dbReference>
<evidence type="ECO:0000313" key="18">
    <source>
        <dbReference type="EMBL" id="EEH07183.1"/>
    </source>
</evidence>
<evidence type="ECO:0000259" key="17">
    <source>
        <dbReference type="PROSITE" id="PS50011"/>
    </source>
</evidence>
<comment type="catalytic activity">
    <reaction evidence="15">
        <text>L-threonyl-[protein] + ATP = O-phospho-L-threonyl-[protein] + ADP + H(+)</text>
        <dbReference type="Rhea" id="RHEA:46608"/>
        <dbReference type="Rhea" id="RHEA-COMP:11060"/>
        <dbReference type="Rhea" id="RHEA-COMP:11605"/>
        <dbReference type="ChEBI" id="CHEBI:15378"/>
        <dbReference type="ChEBI" id="CHEBI:30013"/>
        <dbReference type="ChEBI" id="CHEBI:30616"/>
        <dbReference type="ChEBI" id="CHEBI:61977"/>
        <dbReference type="ChEBI" id="CHEBI:456216"/>
        <dbReference type="EC" id="2.7.11.1"/>
    </reaction>
</comment>
<dbReference type="SMART" id="SM00220">
    <property type="entry name" value="S_TKc"/>
    <property type="match status" value="1"/>
</dbReference>
<keyword evidence="11" id="KW-0067">ATP-binding</keyword>
<keyword evidence="10 18" id="KW-0418">Kinase</keyword>
<dbReference type="PROSITE" id="PS00109">
    <property type="entry name" value="PROTEIN_KINASE_TYR"/>
    <property type="match status" value="1"/>
</dbReference>
<evidence type="ECO:0000256" key="9">
    <source>
        <dbReference type="ARBA" id="ARBA00022741"/>
    </source>
</evidence>
<evidence type="ECO:0000256" key="5">
    <source>
        <dbReference type="ARBA" id="ARBA00013948"/>
    </source>
</evidence>
<keyword evidence="7" id="KW-0723">Serine/threonine-protein kinase</keyword>
<evidence type="ECO:0000256" key="14">
    <source>
        <dbReference type="ARBA" id="ARBA00033194"/>
    </source>
</evidence>
<dbReference type="RefSeq" id="XP_045287664.1">
    <property type="nucleotide sequence ID" value="XM_045431111.1"/>
</dbReference>
<dbReference type="GeneID" id="69037078"/>
<comment type="catalytic activity">
    <reaction evidence="16">
        <text>L-seryl-[protein] + ATP = O-phospho-L-seryl-[protein] + ADP + H(+)</text>
        <dbReference type="Rhea" id="RHEA:17989"/>
        <dbReference type="Rhea" id="RHEA-COMP:9863"/>
        <dbReference type="Rhea" id="RHEA-COMP:11604"/>
        <dbReference type="ChEBI" id="CHEBI:15378"/>
        <dbReference type="ChEBI" id="CHEBI:29999"/>
        <dbReference type="ChEBI" id="CHEBI:30616"/>
        <dbReference type="ChEBI" id="CHEBI:83421"/>
        <dbReference type="ChEBI" id="CHEBI:456216"/>
        <dbReference type="EC" id="2.7.11.1"/>
    </reaction>
</comment>
<evidence type="ECO:0000256" key="16">
    <source>
        <dbReference type="ARBA" id="ARBA00048679"/>
    </source>
</evidence>
<name>C0NMT5_AJECG</name>
<evidence type="ECO:0000256" key="15">
    <source>
        <dbReference type="ARBA" id="ARBA00047899"/>
    </source>
</evidence>
<dbReference type="EC" id="2.7.11.1" evidence="4"/>
<dbReference type="SUPFAM" id="SSF56112">
    <property type="entry name" value="Protein kinase-like (PK-like)"/>
    <property type="match status" value="1"/>
</dbReference>
<feature type="domain" description="Protein kinase" evidence="17">
    <location>
        <begin position="62"/>
        <end position="436"/>
    </location>
</feature>
<dbReference type="PANTHER" id="PTHR45646:SF11">
    <property type="entry name" value="SERINE_THREONINE-PROTEIN KINASE DOA"/>
    <property type="match status" value="1"/>
</dbReference>
<protein>
    <recommendedName>
        <fullName evidence="6">EKC/KEOPS complex subunit BUD32</fullName>
        <ecNumber evidence="4">2.7.11.1</ecNumber>
    </recommendedName>
    <alternativeName>
        <fullName evidence="13 14">Atypical Serine/threonine protein kinase BUD32</fullName>
    </alternativeName>
    <alternativeName>
        <fullName evidence="5">EKC/KEOPS complex subunit bud32</fullName>
    </alternativeName>
</protein>
<comment type="function">
    <text evidence="1">Component of the EKC/KEOPS complex that is required for the formation of a threonylcarbamoyl group on adenosine at position 37 (t(6)A37) in tRNAs that read codons beginning with adenine. The complex is probably involved in the transfer of the threonylcarbamoyl moiety of threonylcarbamoyl-AMP (TC-AMP) to the N6 group of A37. BUD32 has ATPase activity in the context of the EKC/KEOPS complex and likely plays a supporting role to the catalytic subunit KAE1. The EKC/KEOPS complex also promotes both telomere uncapping and telomere elongation. The complex is required for efficient recruitment of transcriptional coactivators.</text>
</comment>
<dbReference type="InterPro" id="IPR011009">
    <property type="entry name" value="Kinase-like_dom_sf"/>
</dbReference>
<dbReference type="HOGENOM" id="CLU_000288_81_1_1"/>
<keyword evidence="12" id="KW-0158">Chromosome</keyword>
<evidence type="ECO:0000256" key="7">
    <source>
        <dbReference type="ARBA" id="ARBA00022527"/>
    </source>
</evidence>
<evidence type="ECO:0000256" key="4">
    <source>
        <dbReference type="ARBA" id="ARBA00012513"/>
    </source>
</evidence>
<evidence type="ECO:0000256" key="1">
    <source>
        <dbReference type="ARBA" id="ARBA00003747"/>
    </source>
</evidence>
<comment type="subunit">
    <text evidence="3">Component of the EKC/KEOPS complex composed of at least BUD32, CGI121, GON7, KAE1 and PCC1; the whole complex dimerizes.</text>
</comment>
<evidence type="ECO:0000256" key="3">
    <source>
        <dbReference type="ARBA" id="ARBA00011534"/>
    </source>
</evidence>
<dbReference type="InParanoid" id="C0NMT5"/>
<proteinExistence type="predicted"/>
<dbReference type="GO" id="GO:0000781">
    <property type="term" value="C:chromosome, telomeric region"/>
    <property type="evidence" value="ECO:0007669"/>
    <property type="project" value="UniProtKB-SubCell"/>
</dbReference>
<comment type="subcellular location">
    <subcellularLocation>
        <location evidence="2">Chromosome</location>
        <location evidence="2">Telomere</location>
    </subcellularLocation>
</comment>
<dbReference type="GO" id="GO:0005634">
    <property type="term" value="C:nucleus"/>
    <property type="evidence" value="ECO:0007669"/>
    <property type="project" value="TreeGrafter"/>
</dbReference>
<dbReference type="AlphaFoldDB" id="C0NMT5"/>
<keyword evidence="8" id="KW-0808">Transferase</keyword>
<sequence length="454" mass="52245">MRLLTGSLQRLTRARFQPVPLTFCRQNLTMAAGEAIEEQNLPRYHERHYYPVKIGEVFKGRYRVIAKLGYGAYSTVWLAWDQRAKQYTSLKVGVSQDTDSSPILNEINMLQRLKRFAETDQRDLPGVGFTRLADDIFEIDRAPCGRRHYCIASKPQGQSIRVLQETFPNAMLPKLLVKSIVHRLWFSINWFHSTCGVIHTDISPQNVLMQLEDDSSLKDIEDQEALDPSIPVITTDGVAPVYRSRSTKLELSGLPVLTDFGQMRLAEGHINQDWWMPDLYRAPEVLLGLPWEYPVDVWSIGVMTLELMEGKNLFSPIDPANNQYVLPLALAQYIGFLGPPPLEMIRKSPLFSAYFDEFGKSFLDIYATKTVKLIQDLYVGDWVSEPPIPETSFENFVTSIPPGEEKDQFLRFIRKILTWDPEVRANSYELIFDEWMMRPPSEDDMVFLKSQMGY</sequence>
<evidence type="ECO:0000256" key="8">
    <source>
        <dbReference type="ARBA" id="ARBA00022679"/>
    </source>
</evidence>
<dbReference type="GO" id="GO:0005524">
    <property type="term" value="F:ATP binding"/>
    <property type="evidence" value="ECO:0007669"/>
    <property type="project" value="UniProtKB-KW"/>
</dbReference>
<dbReference type="GO" id="GO:0004674">
    <property type="term" value="F:protein serine/threonine kinase activity"/>
    <property type="evidence" value="ECO:0007669"/>
    <property type="project" value="UniProtKB-KW"/>
</dbReference>
<keyword evidence="12" id="KW-0779">Telomere</keyword>
<evidence type="ECO:0000256" key="12">
    <source>
        <dbReference type="ARBA" id="ARBA00022895"/>
    </source>
</evidence>
<gene>
    <name evidence="18" type="ORF">HCBG_04062</name>
</gene>
<accession>C0NMT5</accession>
<dbReference type="Gene3D" id="1.10.510.10">
    <property type="entry name" value="Transferase(Phosphotransferase) domain 1"/>
    <property type="match status" value="1"/>
</dbReference>
<dbReference type="InterPro" id="IPR008266">
    <property type="entry name" value="Tyr_kinase_AS"/>
</dbReference>
<dbReference type="InterPro" id="IPR000719">
    <property type="entry name" value="Prot_kinase_dom"/>
</dbReference>
<organism evidence="18 19">
    <name type="scientific">Ajellomyces capsulatus (strain G186AR / H82 / ATCC MYA-2454 / RMSCC 2432)</name>
    <name type="common">Darling's disease fungus</name>
    <name type="synonym">Histoplasma capsulatum</name>
    <dbReference type="NCBI Taxonomy" id="447093"/>
    <lineage>
        <taxon>Eukaryota</taxon>
        <taxon>Fungi</taxon>
        <taxon>Dikarya</taxon>
        <taxon>Ascomycota</taxon>
        <taxon>Pezizomycotina</taxon>
        <taxon>Eurotiomycetes</taxon>
        <taxon>Eurotiomycetidae</taxon>
        <taxon>Onygenales</taxon>
        <taxon>Ajellomycetaceae</taxon>
        <taxon>Histoplasma</taxon>
    </lineage>
</organism>
<dbReference type="PROSITE" id="PS50011">
    <property type="entry name" value="PROTEIN_KINASE_DOM"/>
    <property type="match status" value="1"/>
</dbReference>
<reference evidence="18" key="1">
    <citation type="submission" date="2009-02" db="EMBL/GenBank/DDBJ databases">
        <title>The Genome Sequence of Ajellomyces capsulatus strain G186AR.</title>
        <authorList>
            <consortium name="The Broad Institute Genome Sequencing Platform"/>
            <person name="Champion M."/>
            <person name="Cuomo C."/>
            <person name="Ma L.-J."/>
            <person name="Henn M.R."/>
            <person name="Sil A."/>
            <person name="Goldman B."/>
            <person name="Young S.K."/>
            <person name="Kodira C.D."/>
            <person name="Zeng Q."/>
            <person name="Koehrsen M."/>
            <person name="Alvarado L."/>
            <person name="Berlin A."/>
            <person name="Borenstein D."/>
            <person name="Chen Z."/>
            <person name="Engels R."/>
            <person name="Freedman E."/>
            <person name="Gellesch M."/>
            <person name="Goldberg J."/>
            <person name="Griggs A."/>
            <person name="Gujja S."/>
            <person name="Heiman D."/>
            <person name="Hepburn T."/>
            <person name="Howarth C."/>
            <person name="Jen D."/>
            <person name="Larson L."/>
            <person name="Lewis B."/>
            <person name="Mehta T."/>
            <person name="Park D."/>
            <person name="Pearson M."/>
            <person name="Roberts A."/>
            <person name="Saif S."/>
            <person name="Shea T."/>
            <person name="Shenoy N."/>
            <person name="Sisk P."/>
            <person name="Stolte C."/>
            <person name="Sykes S."/>
            <person name="Walk T."/>
            <person name="White J."/>
            <person name="Yandava C."/>
            <person name="Klein B."/>
            <person name="McEwen J.G."/>
            <person name="Puccia R."/>
            <person name="Goldman G.H."/>
            <person name="Felipe M.S."/>
            <person name="Nino-Vega G."/>
            <person name="San-Blas G."/>
            <person name="Taylor J."/>
            <person name="Mendoza L."/>
            <person name="Galagan J."/>
            <person name="Nusbaum C."/>
            <person name="Birren B."/>
        </authorList>
    </citation>
    <scope>NUCLEOTIDE SEQUENCE</scope>
    <source>
        <strain evidence="18">G186AR</strain>
    </source>
</reference>
<keyword evidence="19" id="KW-1185">Reference proteome</keyword>
<dbReference type="Pfam" id="PF00069">
    <property type="entry name" value="Pkinase"/>
    <property type="match status" value="1"/>
</dbReference>
<evidence type="ECO:0000256" key="2">
    <source>
        <dbReference type="ARBA" id="ARBA00004574"/>
    </source>
</evidence>
<keyword evidence="9" id="KW-0547">Nucleotide-binding</keyword>